<proteinExistence type="predicted"/>
<protein>
    <submittedName>
        <fullName evidence="1">Uncharacterized protein</fullName>
    </submittedName>
</protein>
<reference evidence="1 2" key="1">
    <citation type="submission" date="2014-06" db="EMBL/GenBank/DDBJ databases">
        <authorList>
            <person name="Swart Estienne"/>
        </authorList>
    </citation>
    <scope>NUCLEOTIDE SEQUENCE [LARGE SCALE GENOMIC DNA]</scope>
    <source>
        <strain evidence="1 2">130c</strain>
    </source>
</reference>
<sequence length="80" mass="9287">MESNDKEVAPIQLQNGHLFSKYIFIDILGRAFSRDKVEKLLKMLSKNTHVERIATPTRLQFSTKISKLKPSTRFHILFIA</sequence>
<dbReference type="EMBL" id="CCKQ01001420">
    <property type="protein sequence ID" value="CDW72527.1"/>
    <property type="molecule type" value="Genomic_DNA"/>
</dbReference>
<name>A0A077ZRM1_STYLE</name>
<evidence type="ECO:0000313" key="2">
    <source>
        <dbReference type="Proteomes" id="UP000039865"/>
    </source>
</evidence>
<accession>A0A077ZRM1</accession>
<dbReference type="AlphaFoldDB" id="A0A077ZRM1"/>
<dbReference type="InParanoid" id="A0A077ZRM1"/>
<gene>
    <name evidence="1" type="primary">Contig7590.g8092</name>
    <name evidence="1" type="ORF">STYLEM_1489</name>
</gene>
<organism evidence="1 2">
    <name type="scientific">Stylonychia lemnae</name>
    <name type="common">Ciliate</name>
    <dbReference type="NCBI Taxonomy" id="5949"/>
    <lineage>
        <taxon>Eukaryota</taxon>
        <taxon>Sar</taxon>
        <taxon>Alveolata</taxon>
        <taxon>Ciliophora</taxon>
        <taxon>Intramacronucleata</taxon>
        <taxon>Spirotrichea</taxon>
        <taxon>Stichotrichia</taxon>
        <taxon>Sporadotrichida</taxon>
        <taxon>Oxytrichidae</taxon>
        <taxon>Stylonychinae</taxon>
        <taxon>Stylonychia</taxon>
    </lineage>
</organism>
<dbReference type="Proteomes" id="UP000039865">
    <property type="component" value="Unassembled WGS sequence"/>
</dbReference>
<evidence type="ECO:0000313" key="1">
    <source>
        <dbReference type="EMBL" id="CDW72527.1"/>
    </source>
</evidence>
<keyword evidence="2" id="KW-1185">Reference proteome</keyword>